<reference evidence="3 4" key="1">
    <citation type="submission" date="2021-11" db="EMBL/GenBank/DDBJ databases">
        <authorList>
            <person name="Liang Q."/>
            <person name="Mou H."/>
            <person name="Liu Z."/>
        </authorList>
    </citation>
    <scope>NUCLEOTIDE SEQUENCE [LARGE SCALE GENOMIC DNA]</scope>
    <source>
        <strain evidence="3 4">CHU3</strain>
    </source>
</reference>
<dbReference type="InterPro" id="IPR050712">
    <property type="entry name" value="NAD(P)H-dep_reductase"/>
</dbReference>
<gene>
    <name evidence="3" type="ORF">LNV07_05965</name>
</gene>
<keyword evidence="1" id="KW-0732">Signal</keyword>
<dbReference type="PANTHER" id="PTHR30543:SF21">
    <property type="entry name" value="NAD(P)H-DEPENDENT FMN REDUCTASE LOT6"/>
    <property type="match status" value="1"/>
</dbReference>
<organism evidence="3 4">
    <name type="scientific">Roseateles oligotrophus</name>
    <dbReference type="NCBI Taxonomy" id="1769250"/>
    <lineage>
        <taxon>Bacteria</taxon>
        <taxon>Pseudomonadati</taxon>
        <taxon>Pseudomonadota</taxon>
        <taxon>Betaproteobacteria</taxon>
        <taxon>Burkholderiales</taxon>
        <taxon>Sphaerotilaceae</taxon>
        <taxon>Roseateles</taxon>
    </lineage>
</organism>
<comment type="caution">
    <text evidence="3">The sequence shown here is derived from an EMBL/GenBank/DDBJ whole genome shotgun (WGS) entry which is preliminary data.</text>
</comment>
<dbReference type="Pfam" id="PF03358">
    <property type="entry name" value="FMN_red"/>
    <property type="match status" value="1"/>
</dbReference>
<evidence type="ECO:0000256" key="1">
    <source>
        <dbReference type="SAM" id="SignalP"/>
    </source>
</evidence>
<sequence length="179" mass="18762">MQVLALAGSLRAASMNRLMLAMAAECAPVGMKIDIFDGLGDFPLFNPDLEAPGCVEPASVARLRLAIAGADAVLIASPEYAHGVSGVMKNALDWMVANGVFVGKPVVLWNASPRASIALAALRETLSVMTADLVREAELCLLIQGRDGLLPSNPDPLAMQQALLKLKARLCEQAAASLL</sequence>
<keyword evidence="4" id="KW-1185">Reference proteome</keyword>
<proteinExistence type="predicted"/>
<dbReference type="InterPro" id="IPR029039">
    <property type="entry name" value="Flavoprotein-like_sf"/>
</dbReference>
<feature type="chain" id="PRO_5047333141" evidence="1">
    <location>
        <begin position="24"/>
        <end position="179"/>
    </location>
</feature>
<protein>
    <submittedName>
        <fullName evidence="3">NAD(P)H-dependent oxidoreductase</fullName>
    </submittedName>
</protein>
<evidence type="ECO:0000313" key="4">
    <source>
        <dbReference type="Proteomes" id="UP001209701"/>
    </source>
</evidence>
<dbReference type="Gene3D" id="3.40.50.360">
    <property type="match status" value="1"/>
</dbReference>
<accession>A0ABT2YC65</accession>
<feature type="domain" description="NADPH-dependent FMN reductase-like" evidence="2">
    <location>
        <begin position="1"/>
        <end position="131"/>
    </location>
</feature>
<dbReference type="PANTHER" id="PTHR30543">
    <property type="entry name" value="CHROMATE REDUCTASE"/>
    <property type="match status" value="1"/>
</dbReference>
<dbReference type="InterPro" id="IPR005025">
    <property type="entry name" value="FMN_Rdtase-like_dom"/>
</dbReference>
<dbReference type="Proteomes" id="UP001209701">
    <property type="component" value="Unassembled WGS sequence"/>
</dbReference>
<feature type="signal peptide" evidence="1">
    <location>
        <begin position="1"/>
        <end position="23"/>
    </location>
</feature>
<evidence type="ECO:0000313" key="3">
    <source>
        <dbReference type="EMBL" id="MCV2367637.1"/>
    </source>
</evidence>
<name>A0ABT2YC65_9BURK</name>
<evidence type="ECO:0000259" key="2">
    <source>
        <dbReference type="Pfam" id="PF03358"/>
    </source>
</evidence>
<dbReference type="SUPFAM" id="SSF52218">
    <property type="entry name" value="Flavoproteins"/>
    <property type="match status" value="1"/>
</dbReference>
<dbReference type="EMBL" id="JAJIRN010000002">
    <property type="protein sequence ID" value="MCV2367637.1"/>
    <property type="molecule type" value="Genomic_DNA"/>
</dbReference>